<organism evidence="2 3">
    <name type="scientific">Sedimentibacter acidaminivorans</name>
    <dbReference type="NCBI Taxonomy" id="913099"/>
    <lineage>
        <taxon>Bacteria</taxon>
        <taxon>Bacillati</taxon>
        <taxon>Bacillota</taxon>
        <taxon>Tissierellia</taxon>
        <taxon>Sedimentibacter</taxon>
    </lineage>
</organism>
<sequence>MDWNRSNTILIIAFIILNIFLLISTFSNVFTENFNVYLDKDFLEDVESLLKSKNININCEIPEEIYVLPVLDTDYEMIEVNNALVQKYLGKSVEAKEDVYSYTNDKNEILEIIDGKKIKFTKRNLIKGKINDTELINNSIKAFITENDINDSGFTESYKYISENGSYVTYTQNYNDNSLDNSYMKFLFDKEGMYEFEMQKINAVIEIKDKIRTISAIEALPRLMTYDDIKDKNIVSIKMKYYSIENGNWKYIKKINADPTWKVIFSDGSQKYLSSFD</sequence>
<feature type="transmembrane region" description="Helical" evidence="1">
    <location>
        <begin position="9"/>
        <end position="30"/>
    </location>
</feature>
<keyword evidence="3" id="KW-1185">Reference proteome</keyword>
<keyword evidence="1" id="KW-1133">Transmembrane helix</keyword>
<name>A0ABS4GH77_9FIRM</name>
<proteinExistence type="predicted"/>
<evidence type="ECO:0000313" key="2">
    <source>
        <dbReference type="EMBL" id="MBP1927048.1"/>
    </source>
</evidence>
<dbReference type="Proteomes" id="UP001519342">
    <property type="component" value="Unassembled WGS sequence"/>
</dbReference>
<gene>
    <name evidence="2" type="ORF">J2Z76_002920</name>
</gene>
<evidence type="ECO:0000313" key="3">
    <source>
        <dbReference type="Proteomes" id="UP001519342"/>
    </source>
</evidence>
<comment type="caution">
    <text evidence="2">The sequence shown here is derived from an EMBL/GenBank/DDBJ whole genome shotgun (WGS) entry which is preliminary data.</text>
</comment>
<dbReference type="RefSeq" id="WP_209512763.1">
    <property type="nucleotide sequence ID" value="NZ_JAGGKS010000009.1"/>
</dbReference>
<dbReference type="EMBL" id="JAGGKS010000009">
    <property type="protein sequence ID" value="MBP1927048.1"/>
    <property type="molecule type" value="Genomic_DNA"/>
</dbReference>
<reference evidence="2 3" key="1">
    <citation type="submission" date="2021-03" db="EMBL/GenBank/DDBJ databases">
        <title>Genomic Encyclopedia of Type Strains, Phase IV (KMG-IV): sequencing the most valuable type-strain genomes for metagenomic binning, comparative biology and taxonomic classification.</title>
        <authorList>
            <person name="Goeker M."/>
        </authorList>
    </citation>
    <scope>NUCLEOTIDE SEQUENCE [LARGE SCALE GENOMIC DNA]</scope>
    <source>
        <strain evidence="2 3">DSM 24004</strain>
    </source>
</reference>
<keyword evidence="1" id="KW-0472">Membrane</keyword>
<keyword evidence="1" id="KW-0812">Transmembrane</keyword>
<protein>
    <submittedName>
        <fullName evidence="2">Regulatory protein YycI of two-component signal transduction system YycFG</fullName>
    </submittedName>
</protein>
<accession>A0ABS4GH77</accession>
<evidence type="ECO:0000256" key="1">
    <source>
        <dbReference type="SAM" id="Phobius"/>
    </source>
</evidence>